<accession>A0AAV3QU81</accession>
<name>A0AAV3QU81_LITER</name>
<organism evidence="1 2">
    <name type="scientific">Lithospermum erythrorhizon</name>
    <name type="common">Purple gromwell</name>
    <name type="synonym">Lithospermum officinale var. erythrorhizon</name>
    <dbReference type="NCBI Taxonomy" id="34254"/>
    <lineage>
        <taxon>Eukaryota</taxon>
        <taxon>Viridiplantae</taxon>
        <taxon>Streptophyta</taxon>
        <taxon>Embryophyta</taxon>
        <taxon>Tracheophyta</taxon>
        <taxon>Spermatophyta</taxon>
        <taxon>Magnoliopsida</taxon>
        <taxon>eudicotyledons</taxon>
        <taxon>Gunneridae</taxon>
        <taxon>Pentapetalae</taxon>
        <taxon>asterids</taxon>
        <taxon>lamiids</taxon>
        <taxon>Boraginales</taxon>
        <taxon>Boraginaceae</taxon>
        <taxon>Boraginoideae</taxon>
        <taxon>Lithospermeae</taxon>
        <taxon>Lithospermum</taxon>
    </lineage>
</organism>
<evidence type="ECO:0000313" key="1">
    <source>
        <dbReference type="EMBL" id="GAA0166841.1"/>
    </source>
</evidence>
<dbReference type="InterPro" id="IPR036691">
    <property type="entry name" value="Endo/exonu/phosph_ase_sf"/>
</dbReference>
<dbReference type="AlphaFoldDB" id="A0AAV3QU81"/>
<reference evidence="1 2" key="1">
    <citation type="submission" date="2024-01" db="EMBL/GenBank/DDBJ databases">
        <title>The complete chloroplast genome sequence of Lithospermum erythrorhizon: insights into the phylogenetic relationship among Boraginaceae species and the maternal lineages of purple gromwells.</title>
        <authorList>
            <person name="Okada T."/>
            <person name="Watanabe K."/>
        </authorList>
    </citation>
    <scope>NUCLEOTIDE SEQUENCE [LARGE SCALE GENOMIC DNA]</scope>
</reference>
<keyword evidence="2" id="KW-1185">Reference proteome</keyword>
<dbReference type="PANTHER" id="PTHR33710:SF71">
    <property type="entry name" value="ENDONUCLEASE_EXONUCLEASE_PHOSPHATASE DOMAIN-CONTAINING PROTEIN"/>
    <property type="match status" value="1"/>
</dbReference>
<dbReference type="Proteomes" id="UP001454036">
    <property type="component" value="Unassembled WGS sequence"/>
</dbReference>
<dbReference type="SUPFAM" id="SSF56219">
    <property type="entry name" value="DNase I-like"/>
    <property type="match status" value="1"/>
</dbReference>
<proteinExistence type="predicted"/>
<dbReference type="PANTHER" id="PTHR33710">
    <property type="entry name" value="BNAC02G09200D PROTEIN"/>
    <property type="match status" value="1"/>
</dbReference>
<dbReference type="Gene3D" id="3.60.10.10">
    <property type="entry name" value="Endonuclease/exonuclease/phosphatase"/>
    <property type="match status" value="1"/>
</dbReference>
<protein>
    <recommendedName>
        <fullName evidence="3">Endonuclease/exonuclease/phosphatase domain-containing protein</fullName>
    </recommendedName>
</protein>
<gene>
    <name evidence="1" type="ORF">LIER_21906</name>
</gene>
<evidence type="ECO:0008006" key="3">
    <source>
        <dbReference type="Google" id="ProtNLM"/>
    </source>
</evidence>
<evidence type="ECO:0000313" key="2">
    <source>
        <dbReference type="Proteomes" id="UP001454036"/>
    </source>
</evidence>
<comment type="caution">
    <text evidence="1">The sequence shown here is derived from an EMBL/GenBank/DDBJ whole genome shotgun (WGS) entry which is preliminary data.</text>
</comment>
<dbReference type="EMBL" id="BAABME010005873">
    <property type="protein sequence ID" value="GAA0166841.1"/>
    <property type="molecule type" value="Genomic_DNA"/>
</dbReference>
<sequence length="152" mass="17060">MVLGDFNCYYKPSDKKGGKKLSAYELKDLGECMLMSGLMDAPSTGLKFSWTNGSLWTKLDRVLMNDVWHRMGLVCLAKFLPMLPSSNHCPVVTSVCHKEEEGSRPLNFFNMWPKHSDFEETLATSWGIVVKGSAQYVLCSKLKALKGPFEEA</sequence>